<dbReference type="SUPFAM" id="SSF56112">
    <property type="entry name" value="Protein kinase-like (PK-like)"/>
    <property type="match status" value="1"/>
</dbReference>
<protein>
    <submittedName>
        <fullName evidence="2">Putative aarF domain-containing protein kinase, chloroplastic</fullName>
    </submittedName>
</protein>
<keyword evidence="2" id="KW-0418">Kinase</keyword>
<dbReference type="GO" id="GO:0016301">
    <property type="term" value="F:kinase activity"/>
    <property type="evidence" value="ECO:0007669"/>
    <property type="project" value="UniProtKB-KW"/>
</dbReference>
<proteinExistence type="predicted"/>
<dbReference type="Proteomes" id="UP000186817">
    <property type="component" value="Unassembled WGS sequence"/>
</dbReference>
<reference evidence="2 3" key="1">
    <citation type="submission" date="2016-02" db="EMBL/GenBank/DDBJ databases">
        <title>Genome analysis of coral dinoflagellate symbionts highlights evolutionary adaptations to a symbiotic lifestyle.</title>
        <authorList>
            <person name="Aranda M."/>
            <person name="Li Y."/>
            <person name="Liew Y.J."/>
            <person name="Baumgarten S."/>
            <person name="Simakov O."/>
            <person name="Wilson M."/>
            <person name="Piel J."/>
            <person name="Ashoor H."/>
            <person name="Bougouffa S."/>
            <person name="Bajic V.B."/>
            <person name="Ryu T."/>
            <person name="Ravasi T."/>
            <person name="Bayer T."/>
            <person name="Micklem G."/>
            <person name="Kim H."/>
            <person name="Bhak J."/>
            <person name="Lajeunesse T.C."/>
            <person name="Voolstra C.R."/>
        </authorList>
    </citation>
    <scope>NUCLEOTIDE SEQUENCE [LARGE SCALE GENOMIC DNA]</scope>
    <source>
        <strain evidence="2 3">CCMP2467</strain>
    </source>
</reference>
<feature type="domain" description="ABC1 atypical kinase-like" evidence="1">
    <location>
        <begin position="397"/>
        <end position="585"/>
    </location>
</feature>
<dbReference type="PANTHER" id="PTHR43173">
    <property type="entry name" value="ABC1 FAMILY PROTEIN"/>
    <property type="match status" value="1"/>
</dbReference>
<dbReference type="InterPro" id="IPR051130">
    <property type="entry name" value="Mito_struct-func_regulator"/>
</dbReference>
<keyword evidence="2" id="KW-0808">Transferase</keyword>
<dbReference type="PANTHER" id="PTHR43173:SF19">
    <property type="entry name" value="AARF DOMAIN-CONTAINING PROTEIN KINASE 1"/>
    <property type="match status" value="1"/>
</dbReference>
<dbReference type="AlphaFoldDB" id="A0A1Q9CVT2"/>
<dbReference type="InterPro" id="IPR004147">
    <property type="entry name" value="ABC1_dom"/>
</dbReference>
<sequence length="675" mass="73916">MIAEAFEASVSICPAPSPFDRLVTAKSGGELRMHKIDVNGDASLLLAALAPAVPGTFETGRNIYGYSRQFPSSLLDASAVVPGALVAFFIKPVGEVPGGGQKKSGAQSWAAEVDIAWLSPPRADSLRVTCLPSPATSSPSRDLLDFLCPLCESGNWCSQLQATVQAAFADLILRSKEEFCCEGRFHDEGELKRNAMSFATCALQELSRSAQKGIERCIRELASVSLVQASLNVCAMSQMVRRCDLGSPRLFAESQGRMVGQDLVQGGLVLGEDERKALAKAVVDVAISIYTIGMMKEYSAAVVTISRWVPALAAFWPSLETSKLSWEERHHAIAKLLYEVGLRLGGLPFKAMQFVGLRDDLPDGYRKWFAKAQENTEFFSPPEHVQRVLGAFGPSLHWSDEPKKSASIAQVHLKATWNGWPAVAKVQHAHVRAEYTGDLKTMAELGAYVNKYEEAKGAAVMLAALAEKLAPTVEMETDFTKEAANQERVRELFRRYGTDVAVAQVYMSSPEGLVMQKLEGITAAEAIAGWKQEGAQNDLFGREQRDVVYSNLMILKDGRLALLDFGQCCEPTEEQTPAKLKFWLANMGIEVTEQKAEATTELLFYGAKSSMFPDTEKIDPEIMPLLLIVLYLSRFENTVAQLRVQAGFQDAADHFAVLRAFNKAARVGGEVHMDL</sequence>
<evidence type="ECO:0000313" key="3">
    <source>
        <dbReference type="Proteomes" id="UP000186817"/>
    </source>
</evidence>
<dbReference type="Pfam" id="PF03109">
    <property type="entry name" value="ABC1"/>
    <property type="match status" value="1"/>
</dbReference>
<organism evidence="2 3">
    <name type="scientific">Symbiodinium microadriaticum</name>
    <name type="common">Dinoflagellate</name>
    <name type="synonym">Zooxanthella microadriatica</name>
    <dbReference type="NCBI Taxonomy" id="2951"/>
    <lineage>
        <taxon>Eukaryota</taxon>
        <taxon>Sar</taxon>
        <taxon>Alveolata</taxon>
        <taxon>Dinophyceae</taxon>
        <taxon>Suessiales</taxon>
        <taxon>Symbiodiniaceae</taxon>
        <taxon>Symbiodinium</taxon>
    </lineage>
</organism>
<evidence type="ECO:0000259" key="1">
    <source>
        <dbReference type="Pfam" id="PF03109"/>
    </source>
</evidence>
<dbReference type="InterPro" id="IPR011009">
    <property type="entry name" value="Kinase-like_dom_sf"/>
</dbReference>
<comment type="caution">
    <text evidence="2">The sequence shown here is derived from an EMBL/GenBank/DDBJ whole genome shotgun (WGS) entry which is preliminary data.</text>
</comment>
<dbReference type="OrthoDB" id="408712at2759"/>
<dbReference type="EMBL" id="LSRX01000887">
    <property type="protein sequence ID" value="OLP86999.1"/>
    <property type="molecule type" value="Genomic_DNA"/>
</dbReference>
<name>A0A1Q9CVT2_SYMMI</name>
<gene>
    <name evidence="2" type="ORF">AK812_SmicGene31835</name>
</gene>
<accession>A0A1Q9CVT2</accession>
<evidence type="ECO:0000313" key="2">
    <source>
        <dbReference type="EMBL" id="OLP86999.1"/>
    </source>
</evidence>
<keyword evidence="3" id="KW-1185">Reference proteome</keyword>